<dbReference type="PANTHER" id="PTHR38847">
    <property type="match status" value="1"/>
</dbReference>
<proteinExistence type="predicted"/>
<organism evidence="2 3">
    <name type="scientific">Chara braunii</name>
    <name type="common">Braun's stonewort</name>
    <dbReference type="NCBI Taxonomy" id="69332"/>
    <lineage>
        <taxon>Eukaryota</taxon>
        <taxon>Viridiplantae</taxon>
        <taxon>Streptophyta</taxon>
        <taxon>Charophyceae</taxon>
        <taxon>Charales</taxon>
        <taxon>Characeae</taxon>
        <taxon>Chara</taxon>
    </lineage>
</organism>
<keyword evidence="1" id="KW-0732">Signal</keyword>
<protein>
    <recommendedName>
        <fullName evidence="4">DUF4360 domain-containing protein</fullName>
    </recommendedName>
</protein>
<dbReference type="AlphaFoldDB" id="A0A388L5B0"/>
<dbReference type="Pfam" id="PF14273">
    <property type="entry name" value="DUF4360"/>
    <property type="match status" value="1"/>
</dbReference>
<comment type="caution">
    <text evidence="2">The sequence shown here is derived from an EMBL/GenBank/DDBJ whole genome shotgun (WGS) entry which is preliminary data.</text>
</comment>
<dbReference type="PANTHER" id="PTHR38847:SF1">
    <property type="entry name" value="PSEUDOURIDINE SYNTHASE RSUA_RLUA-LIKE DOMAIN-CONTAINING PROTEIN"/>
    <property type="match status" value="1"/>
</dbReference>
<reference evidence="2 3" key="1">
    <citation type="journal article" date="2018" name="Cell">
        <title>The Chara Genome: Secondary Complexity and Implications for Plant Terrestrialization.</title>
        <authorList>
            <person name="Nishiyama T."/>
            <person name="Sakayama H."/>
            <person name="Vries J.D."/>
            <person name="Buschmann H."/>
            <person name="Saint-Marcoux D."/>
            <person name="Ullrich K.K."/>
            <person name="Haas F.B."/>
            <person name="Vanderstraeten L."/>
            <person name="Becker D."/>
            <person name="Lang D."/>
            <person name="Vosolsobe S."/>
            <person name="Rombauts S."/>
            <person name="Wilhelmsson P.K.I."/>
            <person name="Janitza P."/>
            <person name="Kern R."/>
            <person name="Heyl A."/>
            <person name="Rumpler F."/>
            <person name="Villalobos L.I.A.C."/>
            <person name="Clay J.M."/>
            <person name="Skokan R."/>
            <person name="Toyoda A."/>
            <person name="Suzuki Y."/>
            <person name="Kagoshima H."/>
            <person name="Schijlen E."/>
            <person name="Tajeshwar N."/>
            <person name="Catarino B."/>
            <person name="Hetherington A.J."/>
            <person name="Saltykova A."/>
            <person name="Bonnot C."/>
            <person name="Breuninger H."/>
            <person name="Symeonidi A."/>
            <person name="Radhakrishnan G.V."/>
            <person name="Van Nieuwerburgh F."/>
            <person name="Deforce D."/>
            <person name="Chang C."/>
            <person name="Karol K.G."/>
            <person name="Hedrich R."/>
            <person name="Ulvskov P."/>
            <person name="Glockner G."/>
            <person name="Delwiche C.F."/>
            <person name="Petrasek J."/>
            <person name="Van de Peer Y."/>
            <person name="Friml J."/>
            <person name="Beilby M."/>
            <person name="Dolan L."/>
            <person name="Kohara Y."/>
            <person name="Sugano S."/>
            <person name="Fujiyama A."/>
            <person name="Delaux P.-M."/>
            <person name="Quint M."/>
            <person name="TheiBen G."/>
            <person name="Hagemann M."/>
            <person name="Harholt J."/>
            <person name="Dunand C."/>
            <person name="Zachgo S."/>
            <person name="Langdale J."/>
            <person name="Maumus F."/>
            <person name="Straeten D.V.D."/>
            <person name="Gould S.B."/>
            <person name="Rensing S.A."/>
        </authorList>
    </citation>
    <scope>NUCLEOTIDE SEQUENCE [LARGE SCALE GENOMIC DNA]</scope>
    <source>
        <strain evidence="2 3">S276</strain>
    </source>
</reference>
<keyword evidence="3" id="KW-1185">Reference proteome</keyword>
<dbReference type="OrthoDB" id="152248at2759"/>
<gene>
    <name evidence="2" type="ORF">CBR_g23887</name>
</gene>
<name>A0A388L5B0_CHABU</name>
<sequence>MAALAGVLLILLLLLQLAGHGYAVSPPPGSVTIVGSSFNGDGCPSGSSVVVVLSEDAEILTVWFGDYAASSDSPASDQRKQCTVSVQLSYPQGFTFTFVDVILNGYAQLDAGVKAIARTSYYFSTLLGTGRATHQFQGPMDDDFEVRASFVSPASSRCNMIRDLNINSEVRVNAGNYVPRRRGLITGDSDDLKFTQILAFSWEAC</sequence>
<evidence type="ECO:0000313" key="3">
    <source>
        <dbReference type="Proteomes" id="UP000265515"/>
    </source>
</evidence>
<dbReference type="Gramene" id="GBG77438">
    <property type="protein sequence ID" value="GBG77438"/>
    <property type="gene ID" value="CBR_g23887"/>
</dbReference>
<evidence type="ECO:0000256" key="1">
    <source>
        <dbReference type="SAM" id="SignalP"/>
    </source>
</evidence>
<dbReference type="Proteomes" id="UP000265515">
    <property type="component" value="Unassembled WGS sequence"/>
</dbReference>
<accession>A0A388L5B0</accession>
<evidence type="ECO:0000313" key="2">
    <source>
        <dbReference type="EMBL" id="GBG77438.1"/>
    </source>
</evidence>
<feature type="signal peptide" evidence="1">
    <location>
        <begin position="1"/>
        <end position="23"/>
    </location>
</feature>
<feature type="chain" id="PRO_5017287693" description="DUF4360 domain-containing protein" evidence="1">
    <location>
        <begin position="24"/>
        <end position="205"/>
    </location>
</feature>
<dbReference type="EMBL" id="BFEA01000267">
    <property type="protein sequence ID" value="GBG77438.1"/>
    <property type="molecule type" value="Genomic_DNA"/>
</dbReference>
<evidence type="ECO:0008006" key="4">
    <source>
        <dbReference type="Google" id="ProtNLM"/>
    </source>
</evidence>
<dbReference type="InterPro" id="IPR025649">
    <property type="entry name" value="DUF4360"/>
</dbReference>